<dbReference type="Proteomes" id="UP000255389">
    <property type="component" value="Unassembled WGS sequence"/>
</dbReference>
<evidence type="ECO:0000313" key="1">
    <source>
        <dbReference type="EMBL" id="SUA31471.1"/>
    </source>
</evidence>
<dbReference type="AlphaFoldDB" id="A0A378WDK4"/>
<name>A0A378WDK4_MYCFO</name>
<accession>A0A378WDK4</accession>
<evidence type="ECO:0000313" key="2">
    <source>
        <dbReference type="Proteomes" id="UP000255389"/>
    </source>
</evidence>
<reference evidence="1 2" key="1">
    <citation type="submission" date="2018-06" db="EMBL/GenBank/DDBJ databases">
        <authorList>
            <consortium name="Pathogen Informatics"/>
            <person name="Doyle S."/>
        </authorList>
    </citation>
    <scope>NUCLEOTIDE SEQUENCE [LARGE SCALE GENOMIC DNA]</scope>
    <source>
        <strain evidence="1 2">NCTC1542</strain>
    </source>
</reference>
<sequence length="104" mass="11259">MTIGIEEFVRRGIAAQDAADRAAGRPTAADLDRDYDIERLRARLQTELTAAIGAVTQAARTVAELSSNCVDDIEFSEADTGRDIAFFIDSARRSLVAARCQTPV</sequence>
<gene>
    <name evidence="1" type="ORF">NCTC1542_06825</name>
</gene>
<organism evidence="1 2">
    <name type="scientific">Mycolicibacterium fortuitum</name>
    <name type="common">Mycobacterium fortuitum</name>
    <dbReference type="NCBI Taxonomy" id="1766"/>
    <lineage>
        <taxon>Bacteria</taxon>
        <taxon>Bacillati</taxon>
        <taxon>Actinomycetota</taxon>
        <taxon>Actinomycetes</taxon>
        <taxon>Mycobacteriales</taxon>
        <taxon>Mycobacteriaceae</taxon>
        <taxon>Mycolicibacterium</taxon>
    </lineage>
</organism>
<protein>
    <submittedName>
        <fullName evidence="1">Uncharacterized protein</fullName>
    </submittedName>
</protein>
<dbReference type="EMBL" id="UGQY01000006">
    <property type="protein sequence ID" value="SUA31471.1"/>
    <property type="molecule type" value="Genomic_DNA"/>
</dbReference>
<proteinExistence type="predicted"/>